<evidence type="ECO:0000313" key="13">
    <source>
        <dbReference type="EMBL" id="XDT73567.1"/>
    </source>
</evidence>
<dbReference type="GO" id="GO:0030170">
    <property type="term" value="F:pyridoxal phosphate binding"/>
    <property type="evidence" value="ECO:0007669"/>
    <property type="project" value="InterPro"/>
</dbReference>
<dbReference type="EMBL" id="CP154858">
    <property type="protein sequence ID" value="XDT73567.1"/>
    <property type="molecule type" value="Genomic_DNA"/>
</dbReference>
<evidence type="ECO:0000259" key="12">
    <source>
        <dbReference type="Pfam" id="PF00155"/>
    </source>
</evidence>
<evidence type="ECO:0000256" key="7">
    <source>
        <dbReference type="ARBA" id="ARBA00022679"/>
    </source>
</evidence>
<dbReference type="InterPro" id="IPR015422">
    <property type="entry name" value="PyrdxlP-dep_Trfase_small"/>
</dbReference>
<evidence type="ECO:0000256" key="3">
    <source>
        <dbReference type="ARBA" id="ARBA00007970"/>
    </source>
</evidence>
<dbReference type="AlphaFoldDB" id="A0AB39UYZ9"/>
<evidence type="ECO:0000256" key="2">
    <source>
        <dbReference type="ARBA" id="ARBA00005011"/>
    </source>
</evidence>
<evidence type="ECO:0000256" key="1">
    <source>
        <dbReference type="ARBA" id="ARBA00001933"/>
    </source>
</evidence>
<comment type="subunit">
    <text evidence="4 11">Homodimer.</text>
</comment>
<dbReference type="EC" id="2.6.1.9" evidence="11"/>
<feature type="modified residue" description="N6-(pyridoxal phosphate)lysine" evidence="11">
    <location>
        <position position="218"/>
    </location>
</feature>
<dbReference type="GO" id="GO:0004400">
    <property type="term" value="F:histidinol-phosphate transaminase activity"/>
    <property type="evidence" value="ECO:0007669"/>
    <property type="project" value="UniProtKB-UniRule"/>
</dbReference>
<accession>A0AB39UYZ9</accession>
<comment type="cofactor">
    <cofactor evidence="1 11">
        <name>pyridoxal 5'-phosphate</name>
        <dbReference type="ChEBI" id="CHEBI:597326"/>
    </cofactor>
</comment>
<keyword evidence="9 11" id="KW-0368">Histidine biosynthesis</keyword>
<dbReference type="InterPro" id="IPR015424">
    <property type="entry name" value="PyrdxlP-dep_Trfase"/>
</dbReference>
<dbReference type="KEGG" id="tcd:AAIA72_06250"/>
<organism evidence="13">
    <name type="scientific">Thermohahella caldifontis</name>
    <dbReference type="NCBI Taxonomy" id="3142973"/>
    <lineage>
        <taxon>Bacteria</taxon>
        <taxon>Pseudomonadati</taxon>
        <taxon>Pseudomonadota</taxon>
        <taxon>Gammaproteobacteria</taxon>
        <taxon>Oceanospirillales</taxon>
        <taxon>Hahellaceae</taxon>
        <taxon>Thermohahella</taxon>
    </lineage>
</organism>
<evidence type="ECO:0000256" key="11">
    <source>
        <dbReference type="HAMAP-Rule" id="MF_01023"/>
    </source>
</evidence>
<dbReference type="Gene3D" id="3.90.1150.10">
    <property type="entry name" value="Aspartate Aminotransferase, domain 1"/>
    <property type="match status" value="1"/>
</dbReference>
<feature type="domain" description="Aminotransferase class I/classII large" evidence="12">
    <location>
        <begin position="29"/>
        <end position="352"/>
    </location>
</feature>
<evidence type="ECO:0000256" key="5">
    <source>
        <dbReference type="ARBA" id="ARBA00022576"/>
    </source>
</evidence>
<keyword evidence="5 11" id="KW-0032">Aminotransferase</keyword>
<dbReference type="Gene3D" id="3.40.640.10">
    <property type="entry name" value="Type I PLP-dependent aspartate aminotransferase-like (Major domain)"/>
    <property type="match status" value="1"/>
</dbReference>
<dbReference type="PANTHER" id="PTHR42885:SF2">
    <property type="entry name" value="HISTIDINOL-PHOSPHATE AMINOTRANSFERASE"/>
    <property type="match status" value="1"/>
</dbReference>
<dbReference type="InterPro" id="IPR004839">
    <property type="entry name" value="Aminotransferase_I/II_large"/>
</dbReference>
<name>A0AB39UYZ9_9GAMM</name>
<protein>
    <recommendedName>
        <fullName evidence="11">Histidinol-phosphate aminotransferase</fullName>
        <ecNumber evidence="11">2.6.1.9</ecNumber>
    </recommendedName>
    <alternativeName>
        <fullName evidence="11">Imidazole acetol-phosphate transaminase</fullName>
    </alternativeName>
</protein>
<dbReference type="PANTHER" id="PTHR42885">
    <property type="entry name" value="HISTIDINOL-PHOSPHATE AMINOTRANSFERASE-RELATED"/>
    <property type="match status" value="1"/>
</dbReference>
<dbReference type="GO" id="GO:0000105">
    <property type="term" value="P:L-histidine biosynthetic process"/>
    <property type="evidence" value="ECO:0007669"/>
    <property type="project" value="UniProtKB-UniRule"/>
</dbReference>
<evidence type="ECO:0000256" key="6">
    <source>
        <dbReference type="ARBA" id="ARBA00022605"/>
    </source>
</evidence>
<reference evidence="13" key="1">
    <citation type="submission" date="2024-05" db="EMBL/GenBank/DDBJ databases">
        <title>Genome sequencing of novel strain.</title>
        <authorList>
            <person name="Ganbat D."/>
            <person name="Ganbat S."/>
            <person name="Lee S.-J."/>
        </authorList>
    </citation>
    <scope>NUCLEOTIDE SEQUENCE</scope>
    <source>
        <strain evidence="13">SMD15-11</strain>
    </source>
</reference>
<keyword evidence="8 11" id="KW-0663">Pyridoxal phosphate</keyword>
<dbReference type="SUPFAM" id="SSF53383">
    <property type="entry name" value="PLP-dependent transferases"/>
    <property type="match status" value="1"/>
</dbReference>
<evidence type="ECO:0000256" key="8">
    <source>
        <dbReference type="ARBA" id="ARBA00022898"/>
    </source>
</evidence>
<dbReference type="CDD" id="cd00609">
    <property type="entry name" value="AAT_like"/>
    <property type="match status" value="1"/>
</dbReference>
<dbReference type="Pfam" id="PF00155">
    <property type="entry name" value="Aminotran_1_2"/>
    <property type="match status" value="1"/>
</dbReference>
<evidence type="ECO:0000256" key="10">
    <source>
        <dbReference type="ARBA" id="ARBA00047481"/>
    </source>
</evidence>
<keyword evidence="6 11" id="KW-0028">Amino-acid biosynthesis</keyword>
<comment type="similarity">
    <text evidence="3 11">Belongs to the class-II pyridoxal-phosphate-dependent aminotransferase family. Histidinol-phosphate aminotransferase subfamily.</text>
</comment>
<dbReference type="InterPro" id="IPR015421">
    <property type="entry name" value="PyrdxlP-dep_Trfase_major"/>
</dbReference>
<comment type="pathway">
    <text evidence="2 11">Amino-acid biosynthesis; L-histidine biosynthesis; L-histidine from 5-phospho-alpha-D-ribose 1-diphosphate: step 7/9.</text>
</comment>
<evidence type="ECO:0000256" key="9">
    <source>
        <dbReference type="ARBA" id="ARBA00023102"/>
    </source>
</evidence>
<dbReference type="InterPro" id="IPR005861">
    <property type="entry name" value="HisP_aminotrans"/>
</dbReference>
<sequence>MSGGRLERWVRPEIRALSAYHVPDASGLIKLDAMENPWPLPGDLRQTIAARLAEVPVNRYPDPQATVLGQAIRALWQIPDDVGMLFGNGSDELIQLIAMVLGGPGRTLLSVEPGFVMYRMIATFTQSRYVGVDLRPDFSLDTEAVLAAIRLHEPAVCFLACPNNPTGNLFDADALRAIVEASPGYVVIDEAYTAFTDADHLDWINRHENVLVMRTLSKVGLAGLRLGMLFGRPELIEEINKVRLPYNINVLTQTAARLAVEQFAVLETQTRQLRASRDTMLDALAALPGVEPFPSQANFVLVRVPDAPAWFAGLKAGGILVKNLHGAHPLLAHCLRLTVGAPEENDTLLSALEALARG</sequence>
<proteinExistence type="inferred from homology"/>
<dbReference type="RefSeq" id="WP_369602553.1">
    <property type="nucleotide sequence ID" value="NZ_CP154858.1"/>
</dbReference>
<dbReference type="HAMAP" id="MF_01023">
    <property type="entry name" value="HisC_aminotrans_2"/>
    <property type="match status" value="1"/>
</dbReference>
<evidence type="ECO:0000256" key="4">
    <source>
        <dbReference type="ARBA" id="ARBA00011738"/>
    </source>
</evidence>
<comment type="catalytic activity">
    <reaction evidence="10 11">
        <text>L-histidinol phosphate + 2-oxoglutarate = 3-(imidazol-4-yl)-2-oxopropyl phosphate + L-glutamate</text>
        <dbReference type="Rhea" id="RHEA:23744"/>
        <dbReference type="ChEBI" id="CHEBI:16810"/>
        <dbReference type="ChEBI" id="CHEBI:29985"/>
        <dbReference type="ChEBI" id="CHEBI:57766"/>
        <dbReference type="ChEBI" id="CHEBI:57980"/>
        <dbReference type="EC" id="2.6.1.9"/>
    </reaction>
</comment>
<gene>
    <name evidence="11 13" type="primary">hisC</name>
    <name evidence="13" type="ORF">AAIA72_06250</name>
</gene>
<dbReference type="NCBIfam" id="TIGR01141">
    <property type="entry name" value="hisC"/>
    <property type="match status" value="1"/>
</dbReference>
<keyword evidence="7 11" id="KW-0808">Transferase</keyword>